<dbReference type="Pfam" id="PF01535">
    <property type="entry name" value="PPR"/>
    <property type="match status" value="1"/>
</dbReference>
<evidence type="ECO:0000256" key="1">
    <source>
        <dbReference type="ARBA" id="ARBA00022737"/>
    </source>
</evidence>
<dbReference type="FunFam" id="1.25.40.10:FF:001050">
    <property type="entry name" value="Pentatricopeptide repeat-containing protein At2g33760"/>
    <property type="match status" value="1"/>
</dbReference>
<dbReference type="PANTHER" id="PTHR47926">
    <property type="entry name" value="PENTATRICOPEPTIDE REPEAT-CONTAINING PROTEIN"/>
    <property type="match status" value="1"/>
</dbReference>
<keyword evidence="1" id="KW-0677">Repeat</keyword>
<dbReference type="Pfam" id="PF13041">
    <property type="entry name" value="PPR_2"/>
    <property type="match status" value="2"/>
</dbReference>
<accession>A0AAN8ZG30</accession>
<reference evidence="3 4" key="1">
    <citation type="submission" date="2023-12" db="EMBL/GenBank/DDBJ databases">
        <title>A high-quality genome assembly for Dillenia turbinata (Dilleniales).</title>
        <authorList>
            <person name="Chanderbali A."/>
        </authorList>
    </citation>
    <scope>NUCLEOTIDE SEQUENCE [LARGE SCALE GENOMIC DNA]</scope>
    <source>
        <strain evidence="3">LSX21</strain>
        <tissue evidence="3">Leaf</tissue>
    </source>
</reference>
<comment type="caution">
    <text evidence="3">The sequence shown here is derived from an EMBL/GenBank/DDBJ whole genome shotgun (WGS) entry which is preliminary data.</text>
</comment>
<feature type="repeat" description="PPR" evidence="2">
    <location>
        <begin position="271"/>
        <end position="305"/>
    </location>
</feature>
<protein>
    <submittedName>
        <fullName evidence="3">Pentatricopeptide repeat</fullName>
    </submittedName>
</protein>
<dbReference type="EMBL" id="JBAMMX010000010">
    <property type="protein sequence ID" value="KAK6932568.1"/>
    <property type="molecule type" value="Genomic_DNA"/>
</dbReference>
<sequence>METKQHSSAYKALLLAGARLKPLQQVHAQIITSGSHHSRALLTKLLTLVCSAGSIHYTRQLFLSVPKPDSFLFNYIITSSPKLGFSSDSVNFYHKMLLSNIPPSNYTFSSVIKACANLVDFRLGRIVHSHVLVCGYGLDLYVHAALVSFYAKCGDLDMARKVFDIVPERSIIAWNAMISGYEQMGFATKAIGLFDLMRESGVKPDSATFVSVLSACSQLGSIGLGCWVHKYIVKNGIDVNVILGTALINMYTRCGCVNKARRVFDGMSERNVVAWTAIISGYGVHGYGVEAIDLFRQMTIQGPSPNHVTFIGVLSACAHAGLVCEGRHVFSIMKKKYGVIPKMEHHVCMVDLLGRAGFLGEAIQYIEQAISGEPPPAVWTAMLGACKVHKNFDLGVEVAERLLAIEPDNPGHYVLLSNIYALAGRMDRVQMVRDMMIKRGLKKKLGYSIIEIDGETHMFSMGDKSHPETTEIYRAEAAAKFSIVYFTEFNFWLRRCALLFPDI</sequence>
<dbReference type="FunFam" id="1.25.40.10:FF:000231">
    <property type="entry name" value="Pentatricopeptide repeat-containing protein chloroplastic"/>
    <property type="match status" value="1"/>
</dbReference>
<dbReference type="GO" id="GO:0003723">
    <property type="term" value="F:RNA binding"/>
    <property type="evidence" value="ECO:0007669"/>
    <property type="project" value="InterPro"/>
</dbReference>
<organism evidence="3 4">
    <name type="scientific">Dillenia turbinata</name>
    <dbReference type="NCBI Taxonomy" id="194707"/>
    <lineage>
        <taxon>Eukaryota</taxon>
        <taxon>Viridiplantae</taxon>
        <taxon>Streptophyta</taxon>
        <taxon>Embryophyta</taxon>
        <taxon>Tracheophyta</taxon>
        <taxon>Spermatophyta</taxon>
        <taxon>Magnoliopsida</taxon>
        <taxon>eudicotyledons</taxon>
        <taxon>Gunneridae</taxon>
        <taxon>Pentapetalae</taxon>
        <taxon>Dilleniales</taxon>
        <taxon>Dilleniaceae</taxon>
        <taxon>Dillenia</taxon>
    </lineage>
</organism>
<dbReference type="PANTHER" id="PTHR47926:SF355">
    <property type="entry name" value="DYW DOMAIN-CONTAINING PROTEIN"/>
    <property type="match status" value="1"/>
</dbReference>
<keyword evidence="4" id="KW-1185">Reference proteome</keyword>
<dbReference type="InterPro" id="IPR002885">
    <property type="entry name" value="PPR_rpt"/>
</dbReference>
<dbReference type="AlphaFoldDB" id="A0AAN8ZG30"/>
<dbReference type="InterPro" id="IPR011990">
    <property type="entry name" value="TPR-like_helical_dom_sf"/>
</dbReference>
<evidence type="ECO:0000313" key="3">
    <source>
        <dbReference type="EMBL" id="KAK6932568.1"/>
    </source>
</evidence>
<dbReference type="SUPFAM" id="SSF48452">
    <property type="entry name" value="TPR-like"/>
    <property type="match status" value="1"/>
</dbReference>
<dbReference type="Gene3D" id="1.25.40.10">
    <property type="entry name" value="Tetratricopeptide repeat domain"/>
    <property type="match status" value="4"/>
</dbReference>
<dbReference type="GO" id="GO:0031425">
    <property type="term" value="P:chloroplast RNA processing"/>
    <property type="evidence" value="ECO:0007669"/>
    <property type="project" value="UniProtKB-ARBA"/>
</dbReference>
<evidence type="ECO:0000256" key="2">
    <source>
        <dbReference type="PROSITE-ProRule" id="PRU00708"/>
    </source>
</evidence>
<dbReference type="Proteomes" id="UP001370490">
    <property type="component" value="Unassembled WGS sequence"/>
</dbReference>
<dbReference type="GO" id="GO:0009451">
    <property type="term" value="P:RNA modification"/>
    <property type="evidence" value="ECO:0007669"/>
    <property type="project" value="InterPro"/>
</dbReference>
<proteinExistence type="predicted"/>
<dbReference type="FunFam" id="1.25.40.10:FF:000682">
    <property type="entry name" value="Pentatricopeptide repeat-containing protein At3g16610"/>
    <property type="match status" value="1"/>
</dbReference>
<feature type="repeat" description="PPR" evidence="2">
    <location>
        <begin position="170"/>
        <end position="204"/>
    </location>
</feature>
<gene>
    <name evidence="3" type="ORF">RJ641_002192</name>
</gene>
<dbReference type="NCBIfam" id="TIGR00756">
    <property type="entry name" value="PPR"/>
    <property type="match status" value="3"/>
</dbReference>
<dbReference type="Pfam" id="PF20431">
    <property type="entry name" value="E_motif"/>
    <property type="match status" value="1"/>
</dbReference>
<evidence type="ECO:0000313" key="4">
    <source>
        <dbReference type="Proteomes" id="UP001370490"/>
    </source>
</evidence>
<dbReference type="InterPro" id="IPR046848">
    <property type="entry name" value="E_motif"/>
</dbReference>
<dbReference type="InterPro" id="IPR046960">
    <property type="entry name" value="PPR_At4g14850-like_plant"/>
</dbReference>
<dbReference type="PROSITE" id="PS51375">
    <property type="entry name" value="PPR"/>
    <property type="match status" value="2"/>
</dbReference>
<name>A0AAN8ZG30_9MAGN</name>